<reference evidence="1 2" key="1">
    <citation type="submission" date="2020-02" db="EMBL/GenBank/DDBJ databases">
        <authorList>
            <person name="Ma Q."/>
            <person name="Huang Y."/>
            <person name="Song X."/>
            <person name="Pei D."/>
        </authorList>
    </citation>
    <scope>NUCLEOTIDE SEQUENCE [LARGE SCALE GENOMIC DNA]</scope>
    <source>
        <strain evidence="1">Sxm20200214</strain>
        <tissue evidence="1">Leaf</tissue>
    </source>
</reference>
<dbReference type="Proteomes" id="UP000886595">
    <property type="component" value="Unassembled WGS sequence"/>
</dbReference>
<accession>A0A8X7VI21</accession>
<dbReference type="EMBL" id="JAAMPC010000005">
    <property type="protein sequence ID" value="KAG2311541.1"/>
    <property type="molecule type" value="Genomic_DNA"/>
</dbReference>
<sequence>MVMEEIFGEEEMLILHRVALEMGYADRNLRPQASSSMVQRMEIIQLDDDDEMMDVSQMGVIGNGGAVVPIQAQPLAQIPAADAPSVLWDVGMDLLDYPEYYNAQRDGRLVTEDSAFWNELIEENLETMEGVYLIANNNESELVPSRDQTNLAVSVDGNTNVVCLLET</sequence>
<evidence type="ECO:0000313" key="1">
    <source>
        <dbReference type="EMBL" id="KAG2311541.1"/>
    </source>
</evidence>
<dbReference type="AlphaFoldDB" id="A0A8X7VI21"/>
<organism evidence="1 2">
    <name type="scientific">Brassica carinata</name>
    <name type="common">Ethiopian mustard</name>
    <name type="synonym">Abyssinian cabbage</name>
    <dbReference type="NCBI Taxonomy" id="52824"/>
    <lineage>
        <taxon>Eukaryota</taxon>
        <taxon>Viridiplantae</taxon>
        <taxon>Streptophyta</taxon>
        <taxon>Embryophyta</taxon>
        <taxon>Tracheophyta</taxon>
        <taxon>Spermatophyta</taxon>
        <taxon>Magnoliopsida</taxon>
        <taxon>eudicotyledons</taxon>
        <taxon>Gunneridae</taxon>
        <taxon>Pentapetalae</taxon>
        <taxon>rosids</taxon>
        <taxon>malvids</taxon>
        <taxon>Brassicales</taxon>
        <taxon>Brassicaceae</taxon>
        <taxon>Brassiceae</taxon>
        <taxon>Brassica</taxon>
    </lineage>
</organism>
<gene>
    <name evidence="1" type="ORF">Bca52824_023098</name>
</gene>
<protein>
    <submittedName>
        <fullName evidence="1">Uncharacterized protein</fullName>
    </submittedName>
</protein>
<dbReference type="OrthoDB" id="1108817at2759"/>
<comment type="caution">
    <text evidence="1">The sequence shown here is derived from an EMBL/GenBank/DDBJ whole genome shotgun (WGS) entry which is preliminary data.</text>
</comment>
<evidence type="ECO:0000313" key="2">
    <source>
        <dbReference type="Proteomes" id="UP000886595"/>
    </source>
</evidence>
<keyword evidence="2" id="KW-1185">Reference proteome</keyword>
<proteinExistence type="predicted"/>
<name>A0A8X7VI21_BRACI</name>